<dbReference type="InterPro" id="IPR003615">
    <property type="entry name" value="HNH_nuc"/>
</dbReference>
<comment type="caution">
    <text evidence="2">The sequence shown here is derived from an EMBL/GenBank/DDBJ whole genome shotgun (WGS) entry which is preliminary data.</text>
</comment>
<keyword evidence="2" id="KW-0540">Nuclease</keyword>
<dbReference type="RefSeq" id="WP_218633655.1">
    <property type="nucleotide sequence ID" value="NZ_JAHVAH010000001.1"/>
</dbReference>
<keyword evidence="2" id="KW-0255">Endonuclease</keyword>
<keyword evidence="3" id="KW-1185">Reference proteome</keyword>
<dbReference type="EMBL" id="JAHVAH010000001">
    <property type="protein sequence ID" value="MBW0145774.1"/>
    <property type="molecule type" value="Genomic_DNA"/>
</dbReference>
<gene>
    <name evidence="2" type="ORF">KTQ36_10780</name>
</gene>
<evidence type="ECO:0000259" key="1">
    <source>
        <dbReference type="Pfam" id="PF13391"/>
    </source>
</evidence>
<dbReference type="GO" id="GO:0004519">
    <property type="term" value="F:endonuclease activity"/>
    <property type="evidence" value="ECO:0007669"/>
    <property type="project" value="UniProtKB-KW"/>
</dbReference>
<feature type="domain" description="HNH nuclease" evidence="1">
    <location>
        <begin position="186"/>
        <end position="234"/>
    </location>
</feature>
<evidence type="ECO:0000313" key="3">
    <source>
        <dbReference type="Proteomes" id="UP000698028"/>
    </source>
</evidence>
<reference evidence="2 3" key="1">
    <citation type="submission" date="2021-07" db="EMBL/GenBank/DDBJ databases">
        <title>The draft genome sequence of Sphingomicrobium sp. B8.</title>
        <authorList>
            <person name="Mu L."/>
        </authorList>
    </citation>
    <scope>NUCLEOTIDE SEQUENCE [LARGE SCALE GENOMIC DNA]</scope>
    <source>
        <strain evidence="2 3">B8</strain>
    </source>
</reference>
<protein>
    <submittedName>
        <fullName evidence="2">HNH endonuclease</fullName>
    </submittedName>
</protein>
<name>A0ABS6V898_9SPHN</name>
<evidence type="ECO:0000313" key="2">
    <source>
        <dbReference type="EMBL" id="MBW0145774.1"/>
    </source>
</evidence>
<proteinExistence type="predicted"/>
<dbReference type="Proteomes" id="UP000698028">
    <property type="component" value="Unassembled WGS sequence"/>
</dbReference>
<accession>A0ABS6V898</accession>
<dbReference type="Pfam" id="PF13391">
    <property type="entry name" value="HNH_2"/>
    <property type="match status" value="1"/>
</dbReference>
<organism evidence="2 3">
    <name type="scientific">Sphingomicrobium clamense</name>
    <dbReference type="NCBI Taxonomy" id="2851013"/>
    <lineage>
        <taxon>Bacteria</taxon>
        <taxon>Pseudomonadati</taxon>
        <taxon>Pseudomonadota</taxon>
        <taxon>Alphaproteobacteria</taxon>
        <taxon>Sphingomonadales</taxon>
        <taxon>Sphingomonadaceae</taxon>
        <taxon>Sphingomicrobium</taxon>
    </lineage>
</organism>
<keyword evidence="2" id="KW-0378">Hydrolase</keyword>
<sequence>MLEDPPEGLVNFWTPTPWKIRLPIQTRWGFMLKSPIRQIGGFGSVVSYEEVTVTEAWRRWGLANGVRTSADFHSRIAGFAARRSSAPIDGDDPTIGCLLLDACVFLPPEDFQTPEEIGVSFPSQIVKWKGFEGDLRLKFEEAIPRADRPFRLVDPDAGSWEVTKRKKRLSQSLFRRDVLEAYGGICAATGTRFEQVLNAAHIQPFVNFASNHIQNGIPLRRDVHSLFDAGLITLREDYRFEVAPSLTAIPYRELDGSQMHLPKSSVATPSLEAIRFHRREVFRKFFETNHLSFRRHKIIREHLRNKIHPCRRSPASPTRSA</sequence>